<evidence type="ECO:0000256" key="6">
    <source>
        <dbReference type="ARBA" id="ARBA00022777"/>
    </source>
</evidence>
<comment type="pathway">
    <text evidence="1">Carbohydrate acid metabolism.</text>
</comment>
<evidence type="ECO:0000313" key="12">
    <source>
        <dbReference type="Proteomes" id="UP000198615"/>
    </source>
</evidence>
<dbReference type="GO" id="GO:0005524">
    <property type="term" value="F:ATP binding"/>
    <property type="evidence" value="ECO:0007669"/>
    <property type="project" value="UniProtKB-KW"/>
</dbReference>
<dbReference type="PANTHER" id="PTHR43442:SF3">
    <property type="entry name" value="GLUCONOKINASE-RELATED"/>
    <property type="match status" value="1"/>
</dbReference>
<protein>
    <recommendedName>
        <fullName evidence="3 10">Gluconokinase</fullName>
        <ecNumber evidence="3 10">2.7.1.12</ecNumber>
    </recommendedName>
</protein>
<dbReference type="Gene3D" id="3.40.50.300">
    <property type="entry name" value="P-loop containing nucleotide triphosphate hydrolases"/>
    <property type="match status" value="1"/>
</dbReference>
<comment type="caution">
    <text evidence="11">The sequence shown here is derived from an EMBL/GenBank/DDBJ whole genome shotgun (WGS) entry which is preliminary data.</text>
</comment>
<evidence type="ECO:0000256" key="9">
    <source>
        <dbReference type="ARBA" id="ARBA00048090"/>
    </source>
</evidence>
<comment type="similarity">
    <text evidence="2 10">Belongs to the gluconokinase GntK/GntV family.</text>
</comment>
<dbReference type="CDD" id="cd02021">
    <property type="entry name" value="GntK"/>
    <property type="match status" value="1"/>
</dbReference>
<dbReference type="InterPro" id="IPR006001">
    <property type="entry name" value="Therm_gnt_kin"/>
</dbReference>
<keyword evidence="5 10" id="KW-0547">Nucleotide-binding</keyword>
<dbReference type="Pfam" id="PF13671">
    <property type="entry name" value="AAA_33"/>
    <property type="match status" value="1"/>
</dbReference>
<evidence type="ECO:0000256" key="7">
    <source>
        <dbReference type="ARBA" id="ARBA00022840"/>
    </source>
</evidence>
<keyword evidence="4 10" id="KW-0808">Transferase</keyword>
<comment type="catalytic activity">
    <reaction evidence="9 10">
        <text>D-gluconate + ATP = 6-phospho-D-gluconate + ADP + H(+)</text>
        <dbReference type="Rhea" id="RHEA:19433"/>
        <dbReference type="ChEBI" id="CHEBI:15378"/>
        <dbReference type="ChEBI" id="CHEBI:18391"/>
        <dbReference type="ChEBI" id="CHEBI:30616"/>
        <dbReference type="ChEBI" id="CHEBI:58759"/>
        <dbReference type="ChEBI" id="CHEBI:456216"/>
        <dbReference type="EC" id="2.7.1.12"/>
    </reaction>
</comment>
<dbReference type="GO" id="GO:0005737">
    <property type="term" value="C:cytoplasm"/>
    <property type="evidence" value="ECO:0007669"/>
    <property type="project" value="TreeGrafter"/>
</dbReference>
<gene>
    <name evidence="11" type="ORF">SAMN05660686_00547</name>
</gene>
<dbReference type="EMBL" id="FNBW01000001">
    <property type="protein sequence ID" value="SDF16993.1"/>
    <property type="molecule type" value="Genomic_DNA"/>
</dbReference>
<proteinExistence type="inferred from homology"/>
<dbReference type="SUPFAM" id="SSF52540">
    <property type="entry name" value="P-loop containing nucleoside triphosphate hydrolases"/>
    <property type="match status" value="1"/>
</dbReference>
<dbReference type="Proteomes" id="UP000198615">
    <property type="component" value="Unassembled WGS sequence"/>
</dbReference>
<keyword evidence="6 10" id="KW-0418">Kinase</keyword>
<evidence type="ECO:0000256" key="10">
    <source>
        <dbReference type="RuleBase" id="RU363066"/>
    </source>
</evidence>
<dbReference type="NCBIfam" id="TIGR01313">
    <property type="entry name" value="therm_gnt_kin"/>
    <property type="match status" value="1"/>
</dbReference>
<evidence type="ECO:0000256" key="3">
    <source>
        <dbReference type="ARBA" id="ARBA00012054"/>
    </source>
</evidence>
<name>A0A8G2BEJ2_9PROT</name>
<evidence type="ECO:0000256" key="4">
    <source>
        <dbReference type="ARBA" id="ARBA00022679"/>
    </source>
</evidence>
<evidence type="ECO:0000256" key="8">
    <source>
        <dbReference type="ARBA" id="ARBA00023064"/>
    </source>
</evidence>
<dbReference type="GO" id="GO:0019521">
    <property type="term" value="P:D-gluconate metabolic process"/>
    <property type="evidence" value="ECO:0007669"/>
    <property type="project" value="UniProtKB-KW"/>
</dbReference>
<dbReference type="GO" id="GO:0046316">
    <property type="term" value="F:gluconokinase activity"/>
    <property type="evidence" value="ECO:0007669"/>
    <property type="project" value="UniProtKB-EC"/>
</dbReference>
<reference evidence="11 12" key="1">
    <citation type="submission" date="2016-10" db="EMBL/GenBank/DDBJ databases">
        <authorList>
            <person name="Varghese N."/>
            <person name="Submissions S."/>
        </authorList>
    </citation>
    <scope>NUCLEOTIDE SEQUENCE [LARGE SCALE GENOMIC DNA]</scope>
    <source>
        <strain evidence="11 12">DSM 18839</strain>
    </source>
</reference>
<dbReference type="AlphaFoldDB" id="A0A8G2BEJ2"/>
<evidence type="ECO:0000256" key="2">
    <source>
        <dbReference type="ARBA" id="ARBA00008420"/>
    </source>
</evidence>
<evidence type="ECO:0000256" key="1">
    <source>
        <dbReference type="ARBA" id="ARBA00004761"/>
    </source>
</evidence>
<organism evidence="11 12">
    <name type="scientific">Thalassobaculum litoreum DSM 18839</name>
    <dbReference type="NCBI Taxonomy" id="1123362"/>
    <lineage>
        <taxon>Bacteria</taxon>
        <taxon>Pseudomonadati</taxon>
        <taxon>Pseudomonadota</taxon>
        <taxon>Alphaproteobacteria</taxon>
        <taxon>Rhodospirillales</taxon>
        <taxon>Thalassobaculaceae</taxon>
        <taxon>Thalassobaculum</taxon>
    </lineage>
</organism>
<keyword evidence="8" id="KW-0311">Gluconate utilization</keyword>
<evidence type="ECO:0000256" key="5">
    <source>
        <dbReference type="ARBA" id="ARBA00022741"/>
    </source>
</evidence>
<dbReference type="PANTHER" id="PTHR43442">
    <property type="entry name" value="GLUCONOKINASE-RELATED"/>
    <property type="match status" value="1"/>
</dbReference>
<dbReference type="RefSeq" id="WP_245565609.1">
    <property type="nucleotide sequence ID" value="NZ_FNBW01000001.1"/>
</dbReference>
<keyword evidence="12" id="KW-1185">Reference proteome</keyword>
<accession>A0A8G2BEJ2</accession>
<evidence type="ECO:0000313" key="11">
    <source>
        <dbReference type="EMBL" id="SDF16993.1"/>
    </source>
</evidence>
<dbReference type="FunFam" id="3.40.50.300:FF:000522">
    <property type="entry name" value="Gluconokinase"/>
    <property type="match status" value="1"/>
</dbReference>
<dbReference type="EC" id="2.7.1.12" evidence="3 10"/>
<dbReference type="InterPro" id="IPR027417">
    <property type="entry name" value="P-loop_NTPase"/>
</dbReference>
<keyword evidence="7 10" id="KW-0067">ATP-binding</keyword>
<sequence>MSAQMQVPAAAPIVVVMMGVSGVGKTTIGTLLAERLGWGYAEGDSYHPPANVEKMRAGTPLDDTDREPWLAAIAADIDRWRAAGQGMVVSCSALKRRYRDILIGGRPDVRLVRLAGNEALIRARIEKRTDHYMPPSLLTSQIATLEPPVPEEDAISVDVVRPPGDCVAHILSALQGDG</sequence>